<dbReference type="InterPro" id="IPR057326">
    <property type="entry name" value="KR_dom"/>
</dbReference>
<dbReference type="Gene3D" id="3.40.50.720">
    <property type="entry name" value="NAD(P)-binding Rossmann-like Domain"/>
    <property type="match status" value="1"/>
</dbReference>
<keyword evidence="2" id="KW-0560">Oxidoreductase</keyword>
<dbReference type="GO" id="GO:0006633">
    <property type="term" value="P:fatty acid biosynthetic process"/>
    <property type="evidence" value="ECO:0007669"/>
    <property type="project" value="TreeGrafter"/>
</dbReference>
<gene>
    <name evidence="4" type="ORF">Rhow_005196</name>
</gene>
<dbReference type="AlphaFoldDB" id="A0A402CD69"/>
<dbReference type="PANTHER" id="PTHR42760:SF133">
    <property type="entry name" value="3-OXOACYL-[ACYL-CARRIER-PROTEIN] REDUCTASE"/>
    <property type="match status" value="1"/>
</dbReference>
<dbReference type="PROSITE" id="PS00061">
    <property type="entry name" value="ADH_SHORT"/>
    <property type="match status" value="1"/>
</dbReference>
<dbReference type="InterPro" id="IPR020904">
    <property type="entry name" value="Sc_DH/Rdtase_CS"/>
</dbReference>
<keyword evidence="5" id="KW-1185">Reference proteome</keyword>
<organism evidence="4 5">
    <name type="scientific">Rhodococcus wratislaviensis</name>
    <name type="common">Tsukamurella wratislaviensis</name>
    <dbReference type="NCBI Taxonomy" id="44752"/>
    <lineage>
        <taxon>Bacteria</taxon>
        <taxon>Bacillati</taxon>
        <taxon>Actinomycetota</taxon>
        <taxon>Actinomycetes</taxon>
        <taxon>Mycobacteriales</taxon>
        <taxon>Nocardiaceae</taxon>
        <taxon>Rhodococcus</taxon>
    </lineage>
</organism>
<comment type="similarity">
    <text evidence="1">Belongs to the short-chain dehydrogenases/reductases (SDR) family.</text>
</comment>
<dbReference type="InterPro" id="IPR002347">
    <property type="entry name" value="SDR_fam"/>
</dbReference>
<dbReference type="GO" id="GO:0016616">
    <property type="term" value="F:oxidoreductase activity, acting on the CH-OH group of donors, NAD or NADP as acceptor"/>
    <property type="evidence" value="ECO:0007669"/>
    <property type="project" value="UniProtKB-ARBA"/>
</dbReference>
<dbReference type="Proteomes" id="UP000287519">
    <property type="component" value="Unassembled WGS sequence"/>
</dbReference>
<evidence type="ECO:0000256" key="1">
    <source>
        <dbReference type="ARBA" id="ARBA00006484"/>
    </source>
</evidence>
<sequence length="254" mass="26367">MAVNPLDAFRLEGKVVVVTGASSGLGVGFARALSAVGATVVLAARRTDKLSDVEDQLREAGGVTLSHRTDVSSPDDCKALVSRTVDEFGRIDVLVNNAGIADVVPASKETEEGFRKVIDVNLNGSFWMAQAAVGVMPEGSSIVNVASVLGLVAPRLPQAAYAASKAGVLGLTRDLAQQWSLRRGVRVNALLPGFFRSEMTENAVGLEKMLADHSMLGRSGTQAEIDSALLFLASPASSYVTGSALVVDGGLTAL</sequence>
<dbReference type="FunFam" id="3.40.50.720:FF:000084">
    <property type="entry name" value="Short-chain dehydrogenase reductase"/>
    <property type="match status" value="1"/>
</dbReference>
<protein>
    <submittedName>
        <fullName evidence="4">3-oxoacyl-[acyl-carrier protein] reductase</fullName>
    </submittedName>
</protein>
<evidence type="ECO:0000259" key="3">
    <source>
        <dbReference type="SMART" id="SM00822"/>
    </source>
</evidence>
<dbReference type="PRINTS" id="PR00080">
    <property type="entry name" value="SDRFAMILY"/>
</dbReference>
<feature type="domain" description="Ketoreductase" evidence="3">
    <location>
        <begin position="14"/>
        <end position="193"/>
    </location>
</feature>
<dbReference type="EMBL" id="BHYM01000045">
    <property type="protein sequence ID" value="GCE41537.1"/>
    <property type="molecule type" value="Genomic_DNA"/>
</dbReference>
<dbReference type="GO" id="GO:0048038">
    <property type="term" value="F:quinone binding"/>
    <property type="evidence" value="ECO:0007669"/>
    <property type="project" value="TreeGrafter"/>
</dbReference>
<dbReference type="SMART" id="SM00822">
    <property type="entry name" value="PKS_KR"/>
    <property type="match status" value="1"/>
</dbReference>
<evidence type="ECO:0000256" key="2">
    <source>
        <dbReference type="ARBA" id="ARBA00023002"/>
    </source>
</evidence>
<dbReference type="SUPFAM" id="SSF51735">
    <property type="entry name" value="NAD(P)-binding Rossmann-fold domains"/>
    <property type="match status" value="1"/>
</dbReference>
<proteinExistence type="inferred from homology"/>
<dbReference type="PRINTS" id="PR00081">
    <property type="entry name" value="GDHRDH"/>
</dbReference>
<dbReference type="InterPro" id="IPR036291">
    <property type="entry name" value="NAD(P)-bd_dom_sf"/>
</dbReference>
<name>A0A402CD69_RHOWR</name>
<accession>A0A402CD69</accession>
<dbReference type="Pfam" id="PF13561">
    <property type="entry name" value="adh_short_C2"/>
    <property type="match status" value="1"/>
</dbReference>
<comment type="caution">
    <text evidence="4">The sequence shown here is derived from an EMBL/GenBank/DDBJ whole genome shotgun (WGS) entry which is preliminary data.</text>
</comment>
<dbReference type="PANTHER" id="PTHR42760">
    <property type="entry name" value="SHORT-CHAIN DEHYDROGENASES/REDUCTASES FAMILY MEMBER"/>
    <property type="match status" value="1"/>
</dbReference>
<evidence type="ECO:0000313" key="5">
    <source>
        <dbReference type="Proteomes" id="UP000287519"/>
    </source>
</evidence>
<evidence type="ECO:0000313" key="4">
    <source>
        <dbReference type="EMBL" id="GCE41537.1"/>
    </source>
</evidence>
<reference evidence="4 5" key="1">
    <citation type="submission" date="2018-11" db="EMBL/GenBank/DDBJ databases">
        <title>Microbial catabolism of amino acid.</title>
        <authorList>
            <person name="Hibi M."/>
            <person name="Ogawa J."/>
        </authorList>
    </citation>
    <scope>NUCLEOTIDE SEQUENCE [LARGE SCALE GENOMIC DNA]</scope>
    <source>
        <strain evidence="4 5">C31-06</strain>
    </source>
</reference>